<name>A0ABT3T113_9GAMM</name>
<organism evidence="2 3">
    <name type="scientific">Candidatus Marimicrobium litorale</name>
    <dbReference type="NCBI Taxonomy" id="2518991"/>
    <lineage>
        <taxon>Bacteria</taxon>
        <taxon>Pseudomonadati</taxon>
        <taxon>Pseudomonadota</taxon>
        <taxon>Gammaproteobacteria</taxon>
        <taxon>Cellvibrionales</taxon>
        <taxon>Halieaceae</taxon>
        <taxon>Marimicrobium</taxon>
    </lineage>
</organism>
<dbReference type="RefSeq" id="WP_279247710.1">
    <property type="nucleotide sequence ID" value="NZ_SHNO01000001.1"/>
</dbReference>
<protein>
    <submittedName>
        <fullName evidence="2">DUF2796 domain-containing protein</fullName>
    </submittedName>
</protein>
<dbReference type="Proteomes" id="UP001143304">
    <property type="component" value="Unassembled WGS sequence"/>
</dbReference>
<feature type="compositionally biased region" description="Basic and acidic residues" evidence="1">
    <location>
        <begin position="130"/>
        <end position="146"/>
    </location>
</feature>
<dbReference type="Pfam" id="PF10986">
    <property type="entry name" value="ZrgA"/>
    <property type="match status" value="1"/>
</dbReference>
<evidence type="ECO:0000256" key="1">
    <source>
        <dbReference type="SAM" id="MobiDB-lite"/>
    </source>
</evidence>
<dbReference type="InterPro" id="IPR021253">
    <property type="entry name" value="ZrgA-like"/>
</dbReference>
<keyword evidence="3" id="KW-1185">Reference proteome</keyword>
<sequence>MKRIDIDHIFGLSAGIACLMLVPPAMGESRQHGVHVHGVAEMTLVLDQRDLEIEFSGPAMSVVGFEHTAQSTTDIEAVKKAQTALNNGANVFTFIGTQCVMRDVTVDVSAVWDGMAVDRDEGAGQGSHARAHESHEKHEKHEESHSDISAHYTFRCMENDSPLAVRVGVDDLPFDVEEIHAKWVTDSGQGAAQLSADKSQLTLR</sequence>
<accession>A0ABT3T113</accession>
<evidence type="ECO:0000313" key="3">
    <source>
        <dbReference type="Proteomes" id="UP001143304"/>
    </source>
</evidence>
<comment type="caution">
    <text evidence="2">The sequence shown here is derived from an EMBL/GenBank/DDBJ whole genome shotgun (WGS) entry which is preliminary data.</text>
</comment>
<dbReference type="EMBL" id="SHNO01000001">
    <property type="protein sequence ID" value="MCX2975952.1"/>
    <property type="molecule type" value="Genomic_DNA"/>
</dbReference>
<dbReference type="PROSITE" id="PS51257">
    <property type="entry name" value="PROKAR_LIPOPROTEIN"/>
    <property type="match status" value="1"/>
</dbReference>
<evidence type="ECO:0000313" key="2">
    <source>
        <dbReference type="EMBL" id="MCX2975952.1"/>
    </source>
</evidence>
<reference evidence="2" key="1">
    <citation type="submission" date="2019-02" db="EMBL/GenBank/DDBJ databases">
        <authorList>
            <person name="Li S.-H."/>
        </authorList>
    </citation>
    <scope>NUCLEOTIDE SEQUENCE</scope>
    <source>
        <strain evidence="2">IMCC11814</strain>
    </source>
</reference>
<gene>
    <name evidence="2" type="ORF">EYC82_01105</name>
</gene>
<feature type="region of interest" description="Disordered" evidence="1">
    <location>
        <begin position="119"/>
        <end position="146"/>
    </location>
</feature>
<proteinExistence type="predicted"/>